<evidence type="ECO:0000256" key="3">
    <source>
        <dbReference type="ARBA" id="ARBA00022786"/>
    </source>
</evidence>
<evidence type="ECO:0000313" key="6">
    <source>
        <dbReference type="EMBL" id="JAA63070.1"/>
    </source>
</evidence>
<dbReference type="InterPro" id="IPR006553">
    <property type="entry name" value="Leu-rich_rpt_Cys-con_subtyp"/>
</dbReference>
<evidence type="ECO:0000256" key="2">
    <source>
        <dbReference type="ARBA" id="ARBA00022737"/>
    </source>
</evidence>
<organism evidence="6">
    <name type="scientific">Rhipicephalus pulchellus</name>
    <name type="common">Yellow backed tick</name>
    <name type="synonym">Dermacentor pulchellus</name>
    <dbReference type="NCBI Taxonomy" id="72859"/>
    <lineage>
        <taxon>Eukaryota</taxon>
        <taxon>Metazoa</taxon>
        <taxon>Ecdysozoa</taxon>
        <taxon>Arthropoda</taxon>
        <taxon>Chelicerata</taxon>
        <taxon>Arachnida</taxon>
        <taxon>Acari</taxon>
        <taxon>Parasitiformes</taxon>
        <taxon>Ixodida</taxon>
        <taxon>Ixodoidea</taxon>
        <taxon>Ixodidae</taxon>
        <taxon>Rhipicephalinae</taxon>
        <taxon>Rhipicephalus</taxon>
        <taxon>Rhipicephalus</taxon>
    </lineage>
</organism>
<name>L7MGI3_RHIPC</name>
<dbReference type="GO" id="GO:0031146">
    <property type="term" value="P:SCF-dependent proteasomal ubiquitin-dependent protein catabolic process"/>
    <property type="evidence" value="ECO:0007669"/>
    <property type="project" value="TreeGrafter"/>
</dbReference>
<dbReference type="Gene3D" id="1.20.1280.50">
    <property type="match status" value="1"/>
</dbReference>
<dbReference type="InterPro" id="IPR001810">
    <property type="entry name" value="F-box_dom"/>
</dbReference>
<dbReference type="GO" id="GO:0019005">
    <property type="term" value="C:SCF ubiquitin ligase complex"/>
    <property type="evidence" value="ECO:0007669"/>
    <property type="project" value="TreeGrafter"/>
</dbReference>
<accession>L7MGI3</accession>
<dbReference type="SUPFAM" id="SSF52047">
    <property type="entry name" value="RNI-like"/>
    <property type="match status" value="1"/>
</dbReference>
<feature type="region of interest" description="Disordered" evidence="4">
    <location>
        <begin position="539"/>
        <end position="567"/>
    </location>
</feature>
<evidence type="ECO:0000256" key="1">
    <source>
        <dbReference type="ARBA" id="ARBA00022614"/>
    </source>
</evidence>
<dbReference type="PANTHER" id="PTHR13318:SF165">
    <property type="entry name" value="F-BOX_LRR-REPEAT PROTEIN FBXL-1"/>
    <property type="match status" value="1"/>
</dbReference>
<dbReference type="FunFam" id="3.80.10.10:FF:000060">
    <property type="entry name" value="F-box/LRR-repeat protein 20 isoform 2"/>
    <property type="match status" value="1"/>
</dbReference>
<dbReference type="FunFam" id="3.80.10.10:FF:000042">
    <property type="entry name" value="F-box/LRR-repeat protein 20 isoform 2"/>
    <property type="match status" value="1"/>
</dbReference>
<dbReference type="InterPro" id="IPR032675">
    <property type="entry name" value="LRR_dom_sf"/>
</dbReference>
<feature type="region of interest" description="Disordered" evidence="4">
    <location>
        <begin position="111"/>
        <end position="141"/>
    </location>
</feature>
<feature type="region of interest" description="Disordered" evidence="4">
    <location>
        <begin position="69"/>
        <end position="97"/>
    </location>
</feature>
<dbReference type="SMART" id="SM00256">
    <property type="entry name" value="FBOX"/>
    <property type="match status" value="1"/>
</dbReference>
<feature type="non-terminal residue" evidence="6">
    <location>
        <position position="1"/>
    </location>
</feature>
<sequence>PTIKETNCLSVADCSAPSRPSVFLRTQTKPCVLLLGRLHHCSVSRPPRTAQHGDVLTERAGPRRWCRRTFGRDGGESPPGRAVQSHKGTIALPEPRGGSMRARLTELRRAMSFPSKAKATTTKPPPTSEQDVVSTANGDVASDSDNNAEVALIDRRLPRELLLKIFSFLDVVSLCRCAQVSKAWNVLALDGSNWQSIDLFEFQRDIEGPVVQNIATRCGGFLRRLGLRGCQSVGDAAMQAFAARCRNIEALSLNGCRRVTDVTCESVGAHCSRLVDLDVGSCGQLTDRSLRAIATGCRNLERLDVSWSQQVTPDGFIRIARGCPRLQSLIAKGCPGLDDVACQALAEGCPRLRAVGFNECVAVTDVGVAAIASRCPDLAYVGLSNCTQISDASLLALAQHCRSLRTLEVAGCSRLTDVGFQALARNCPSLERMDLEECVHITDLTLVALAGFCPRLEKLSLSHCEQLTDEGIRHLSAGLEKLVLLELDNCPLVSEASLEYLSRCPALRRVDLYDCQLITREAVGKFNARMPQLRIHTYFPPLPPQPPRNNDAHGDADADGGAAQPLRGRVGTQPRYCRCCVML</sequence>
<dbReference type="Pfam" id="PF12937">
    <property type="entry name" value="F-box-like"/>
    <property type="match status" value="1"/>
</dbReference>
<dbReference type="EMBL" id="GACK01001964">
    <property type="protein sequence ID" value="JAA63070.1"/>
    <property type="molecule type" value="mRNA"/>
</dbReference>
<keyword evidence="2" id="KW-0677">Repeat</keyword>
<dbReference type="Pfam" id="PF25372">
    <property type="entry name" value="DUF7885"/>
    <property type="match status" value="2"/>
</dbReference>
<dbReference type="InterPro" id="IPR057207">
    <property type="entry name" value="FBXL15_LRR"/>
</dbReference>
<dbReference type="PANTHER" id="PTHR13318">
    <property type="entry name" value="PARTNER OF PAIRED, ISOFORM B-RELATED"/>
    <property type="match status" value="1"/>
</dbReference>
<reference evidence="6" key="1">
    <citation type="submission" date="2012-11" db="EMBL/GenBank/DDBJ databases">
        <authorList>
            <person name="Lucero-Rivera Y.E."/>
            <person name="Tovar-Ramirez D."/>
        </authorList>
    </citation>
    <scope>NUCLEOTIDE SEQUENCE</scope>
    <source>
        <tissue evidence="6">Salivary gland</tissue>
    </source>
</reference>
<reference evidence="6" key="2">
    <citation type="journal article" date="2015" name="J. Proteomics">
        <title>Sexual differences in the sialomes of the zebra tick, Rhipicephalus pulchellus.</title>
        <authorList>
            <person name="Tan A.W."/>
            <person name="Francischetti I.M."/>
            <person name="Slovak M."/>
            <person name="Kini R.M."/>
            <person name="Ribeiro J.M."/>
        </authorList>
    </citation>
    <scope>NUCLEOTIDE SEQUENCE</scope>
    <source>
        <tissue evidence="6">Salivary gland</tissue>
    </source>
</reference>
<evidence type="ECO:0000259" key="5">
    <source>
        <dbReference type="PROSITE" id="PS50181"/>
    </source>
</evidence>
<evidence type="ECO:0000256" key="4">
    <source>
        <dbReference type="SAM" id="MobiDB-lite"/>
    </source>
</evidence>
<proteinExistence type="evidence at transcript level"/>
<dbReference type="SMART" id="SM00367">
    <property type="entry name" value="LRR_CC"/>
    <property type="match status" value="11"/>
</dbReference>
<keyword evidence="3" id="KW-0833">Ubl conjugation pathway</keyword>
<protein>
    <recommendedName>
        <fullName evidence="5">F-box domain-containing protein</fullName>
    </recommendedName>
</protein>
<feature type="compositionally biased region" description="Polar residues" evidence="4">
    <location>
        <begin position="129"/>
        <end position="141"/>
    </location>
</feature>
<keyword evidence="1" id="KW-0433">Leucine-rich repeat</keyword>
<dbReference type="AlphaFoldDB" id="L7MGI3"/>
<feature type="domain" description="F-box" evidence="5">
    <location>
        <begin position="151"/>
        <end position="197"/>
    </location>
</feature>
<dbReference type="CDD" id="cd22115">
    <property type="entry name" value="F-box_FBXL2-like"/>
    <property type="match status" value="1"/>
</dbReference>
<dbReference type="PROSITE" id="PS50181">
    <property type="entry name" value="FBOX"/>
    <property type="match status" value="1"/>
</dbReference>
<dbReference type="Gene3D" id="3.80.10.10">
    <property type="entry name" value="Ribonuclease Inhibitor"/>
    <property type="match status" value="2"/>
</dbReference>